<organism evidence="2 3">
    <name type="scientific">Karstenula rhodostoma CBS 690.94</name>
    <dbReference type="NCBI Taxonomy" id="1392251"/>
    <lineage>
        <taxon>Eukaryota</taxon>
        <taxon>Fungi</taxon>
        <taxon>Dikarya</taxon>
        <taxon>Ascomycota</taxon>
        <taxon>Pezizomycotina</taxon>
        <taxon>Dothideomycetes</taxon>
        <taxon>Pleosporomycetidae</taxon>
        <taxon>Pleosporales</taxon>
        <taxon>Massarineae</taxon>
        <taxon>Didymosphaeriaceae</taxon>
        <taxon>Karstenula</taxon>
    </lineage>
</organism>
<evidence type="ECO:0000313" key="3">
    <source>
        <dbReference type="Proteomes" id="UP000799764"/>
    </source>
</evidence>
<keyword evidence="3" id="KW-1185">Reference proteome</keyword>
<reference evidence="2" key="1">
    <citation type="journal article" date="2020" name="Stud. Mycol.">
        <title>101 Dothideomycetes genomes: a test case for predicting lifestyles and emergence of pathogens.</title>
        <authorList>
            <person name="Haridas S."/>
            <person name="Albert R."/>
            <person name="Binder M."/>
            <person name="Bloem J."/>
            <person name="Labutti K."/>
            <person name="Salamov A."/>
            <person name="Andreopoulos B."/>
            <person name="Baker S."/>
            <person name="Barry K."/>
            <person name="Bills G."/>
            <person name="Bluhm B."/>
            <person name="Cannon C."/>
            <person name="Castanera R."/>
            <person name="Culley D."/>
            <person name="Daum C."/>
            <person name="Ezra D."/>
            <person name="Gonzalez J."/>
            <person name="Henrissat B."/>
            <person name="Kuo A."/>
            <person name="Liang C."/>
            <person name="Lipzen A."/>
            <person name="Lutzoni F."/>
            <person name="Magnuson J."/>
            <person name="Mondo S."/>
            <person name="Nolan M."/>
            <person name="Ohm R."/>
            <person name="Pangilinan J."/>
            <person name="Park H.-J."/>
            <person name="Ramirez L."/>
            <person name="Alfaro M."/>
            <person name="Sun H."/>
            <person name="Tritt A."/>
            <person name="Yoshinaga Y."/>
            <person name="Zwiers L.-H."/>
            <person name="Turgeon B."/>
            <person name="Goodwin S."/>
            <person name="Spatafora J."/>
            <person name="Crous P."/>
            <person name="Grigoriev I."/>
        </authorList>
    </citation>
    <scope>NUCLEOTIDE SEQUENCE</scope>
    <source>
        <strain evidence="2">CBS 690.94</strain>
    </source>
</reference>
<name>A0A9P4UDG1_9PLEO</name>
<evidence type="ECO:0000313" key="2">
    <source>
        <dbReference type="EMBL" id="KAF2446301.1"/>
    </source>
</evidence>
<dbReference type="EMBL" id="MU001498">
    <property type="protein sequence ID" value="KAF2446301.1"/>
    <property type="molecule type" value="Genomic_DNA"/>
</dbReference>
<gene>
    <name evidence="2" type="ORF">P171DRAFT_442707</name>
</gene>
<proteinExistence type="predicted"/>
<comment type="caution">
    <text evidence="2">The sequence shown here is derived from an EMBL/GenBank/DDBJ whole genome shotgun (WGS) entry which is preliminary data.</text>
</comment>
<sequence length="360" mass="38823">MFSCAAGEADGRPAVDWPSLPWDSRSWTLSLQRVQSLPARPRQHTTAQRSASQRLASGRARSRDDALPASCVSRLLAHPGPGPPRQRGTLLSARRPHPRPASRLAAISVNPPAVPDVLACMRSTQRRDGTGHHTTPHHTTSRRLPCTAPARNNCTPVTSSSPLTLTPHPHPSPAREPRHEPDRPASSCAFAKRSTPPPRPACSAADGHASHTDPGDQRGPLHIAVPAPQHPACMHGSARARKVPSGHRHASPTVGLCPVWQQTASGSRAPRHSARPIDQRAPRCRSHGSSTAPFPSLPIWFCPGDPNPLTGTIYPCALRGSPSPCPLLMLITLHPARRPIMVRRPRSTLQTRQSSVRLLH</sequence>
<protein>
    <submittedName>
        <fullName evidence="2">Uncharacterized protein</fullName>
    </submittedName>
</protein>
<feature type="region of interest" description="Disordered" evidence="1">
    <location>
        <begin position="262"/>
        <end position="290"/>
    </location>
</feature>
<feature type="region of interest" description="Disordered" evidence="1">
    <location>
        <begin position="125"/>
        <end position="234"/>
    </location>
</feature>
<feature type="region of interest" description="Disordered" evidence="1">
    <location>
        <begin position="36"/>
        <end position="110"/>
    </location>
</feature>
<dbReference type="Proteomes" id="UP000799764">
    <property type="component" value="Unassembled WGS sequence"/>
</dbReference>
<feature type="compositionally biased region" description="Basic and acidic residues" evidence="1">
    <location>
        <begin position="173"/>
        <end position="183"/>
    </location>
</feature>
<feature type="compositionally biased region" description="Polar residues" evidence="1">
    <location>
        <begin position="44"/>
        <end position="55"/>
    </location>
</feature>
<accession>A0A9P4UDG1</accession>
<evidence type="ECO:0000256" key="1">
    <source>
        <dbReference type="SAM" id="MobiDB-lite"/>
    </source>
</evidence>
<dbReference type="AlphaFoldDB" id="A0A9P4UDG1"/>
<feature type="compositionally biased region" description="Low complexity" evidence="1">
    <location>
        <begin position="155"/>
        <end position="167"/>
    </location>
</feature>